<sequence length="336" mass="38797">MENSAPEAVLAADFKLALKTFMNKEFDRSFPLILRLCEQTFINYRKGYLGEDLFVNIVELYLTEVGVVLASKETHGVFVLAKREKQSLVQGLIQGKIMAKLSGQFGSVAQIPPRLLYQVHLVYLACEHLLSAEEPDFVLRQYESAYEVLDFTANDAYLCRFVETFVCNVLPAAEQWMRAYKIAETNPLLNKESIVAKLKELEAVAQEEMKRKDQKKSERRLREEKFAELERERQHKELEEKSLRYKSLKQIKRELAAENDELRSDALARSGLAADIKHKIAYYYKLTQDHVQKNMPVLAAALALLLVFLQVVNVRQTNLRDKIRETLLMALKVTYM</sequence>
<dbReference type="AlphaFoldDB" id="A0A4P9ZGN6"/>
<evidence type="ECO:0000313" key="4">
    <source>
        <dbReference type="Proteomes" id="UP000268321"/>
    </source>
</evidence>
<organism evidence="3 4">
    <name type="scientific">Metschnikowia bicuspidata</name>
    <dbReference type="NCBI Taxonomy" id="27322"/>
    <lineage>
        <taxon>Eukaryota</taxon>
        <taxon>Fungi</taxon>
        <taxon>Dikarya</taxon>
        <taxon>Ascomycota</taxon>
        <taxon>Saccharomycotina</taxon>
        <taxon>Pichiomycetes</taxon>
        <taxon>Metschnikowiaceae</taxon>
        <taxon>Metschnikowia</taxon>
    </lineage>
</organism>
<keyword evidence="1" id="KW-0175">Coiled coil</keyword>
<name>A0A4P9ZGN6_9ASCO</name>
<dbReference type="Proteomes" id="UP000268321">
    <property type="component" value="Unassembled WGS sequence"/>
</dbReference>
<accession>A0A4P9ZGN6</accession>
<reference evidence="4" key="1">
    <citation type="journal article" date="2018" name="Nat. Microbiol.">
        <title>Leveraging single-cell genomics to expand the fungal tree of life.</title>
        <authorList>
            <person name="Ahrendt S.R."/>
            <person name="Quandt C.A."/>
            <person name="Ciobanu D."/>
            <person name="Clum A."/>
            <person name="Salamov A."/>
            <person name="Andreopoulos B."/>
            <person name="Cheng J.F."/>
            <person name="Woyke T."/>
            <person name="Pelin A."/>
            <person name="Henrissat B."/>
            <person name="Reynolds N.K."/>
            <person name="Benny G.L."/>
            <person name="Smith M.E."/>
            <person name="James T.Y."/>
            <person name="Grigoriev I.V."/>
        </authorList>
    </citation>
    <scope>NUCLEOTIDE SEQUENCE [LARGE SCALE GENOMIC DNA]</scope>
    <source>
        <strain evidence="4">Baker2002</strain>
    </source>
</reference>
<dbReference type="OrthoDB" id="3981028at2759"/>
<keyword evidence="2" id="KW-0812">Transmembrane</keyword>
<keyword evidence="4" id="KW-1185">Reference proteome</keyword>
<protein>
    <submittedName>
        <fullName evidence="3">Uncharacterized protein</fullName>
    </submittedName>
</protein>
<proteinExistence type="predicted"/>
<evidence type="ECO:0000313" key="3">
    <source>
        <dbReference type="EMBL" id="RKP31411.1"/>
    </source>
</evidence>
<keyword evidence="2" id="KW-0472">Membrane</keyword>
<dbReference type="EMBL" id="ML004442">
    <property type="protein sequence ID" value="RKP31411.1"/>
    <property type="molecule type" value="Genomic_DNA"/>
</dbReference>
<gene>
    <name evidence="3" type="ORF">METBISCDRAFT_26631</name>
</gene>
<feature type="coiled-coil region" evidence="1">
    <location>
        <begin position="191"/>
        <end position="265"/>
    </location>
</feature>
<evidence type="ECO:0000256" key="2">
    <source>
        <dbReference type="SAM" id="Phobius"/>
    </source>
</evidence>
<evidence type="ECO:0000256" key="1">
    <source>
        <dbReference type="SAM" id="Coils"/>
    </source>
</evidence>
<keyword evidence="2" id="KW-1133">Transmembrane helix</keyword>
<feature type="transmembrane region" description="Helical" evidence="2">
    <location>
        <begin position="295"/>
        <end position="314"/>
    </location>
</feature>